<name>A0A6A6AFH9_9PLEO</name>
<accession>A0A6A6AFH9</accession>
<dbReference type="Pfam" id="PF24883">
    <property type="entry name" value="NPHP3_N"/>
    <property type="match status" value="1"/>
</dbReference>
<proteinExistence type="predicted"/>
<dbReference type="PANTHER" id="PTHR40619:SF3">
    <property type="entry name" value="FUNGAL STAND N-TERMINAL GOODBYE DOMAIN-CONTAINING PROTEIN"/>
    <property type="match status" value="1"/>
</dbReference>
<reference evidence="3" key="1">
    <citation type="journal article" date="2020" name="Stud. Mycol.">
        <title>101 Dothideomycetes genomes: a test case for predicting lifestyles and emergence of pathogens.</title>
        <authorList>
            <person name="Haridas S."/>
            <person name="Albert R."/>
            <person name="Binder M."/>
            <person name="Bloem J."/>
            <person name="Labutti K."/>
            <person name="Salamov A."/>
            <person name="Andreopoulos B."/>
            <person name="Baker S."/>
            <person name="Barry K."/>
            <person name="Bills G."/>
            <person name="Bluhm B."/>
            <person name="Cannon C."/>
            <person name="Castanera R."/>
            <person name="Culley D."/>
            <person name="Daum C."/>
            <person name="Ezra D."/>
            <person name="Gonzalez J."/>
            <person name="Henrissat B."/>
            <person name="Kuo A."/>
            <person name="Liang C."/>
            <person name="Lipzen A."/>
            <person name="Lutzoni F."/>
            <person name="Magnuson J."/>
            <person name="Mondo S."/>
            <person name="Nolan M."/>
            <person name="Ohm R."/>
            <person name="Pangilinan J."/>
            <person name="Park H.-J."/>
            <person name="Ramirez L."/>
            <person name="Alfaro M."/>
            <person name="Sun H."/>
            <person name="Tritt A."/>
            <person name="Yoshinaga Y."/>
            <person name="Zwiers L.-H."/>
            <person name="Turgeon B."/>
            <person name="Goodwin S."/>
            <person name="Spatafora J."/>
            <person name="Crous P."/>
            <person name="Grigoriev I."/>
        </authorList>
    </citation>
    <scope>NUCLEOTIDE SEQUENCE</scope>
    <source>
        <strain evidence="3">CBS 119687</strain>
    </source>
</reference>
<dbReference type="RefSeq" id="XP_033523540.1">
    <property type="nucleotide sequence ID" value="XM_033665033.1"/>
</dbReference>
<dbReference type="AlphaFoldDB" id="A0A6A6AFH9"/>
<feature type="domain" description="Nephrocystin 3-like N-terminal" evidence="2">
    <location>
        <begin position="415"/>
        <end position="586"/>
    </location>
</feature>
<dbReference type="OrthoDB" id="3730111at2759"/>
<keyword evidence="4" id="KW-1185">Reference proteome</keyword>
<dbReference type="GeneID" id="54405465"/>
<organism evidence="3 4">
    <name type="scientific">Dothidotthia symphoricarpi CBS 119687</name>
    <dbReference type="NCBI Taxonomy" id="1392245"/>
    <lineage>
        <taxon>Eukaryota</taxon>
        <taxon>Fungi</taxon>
        <taxon>Dikarya</taxon>
        <taxon>Ascomycota</taxon>
        <taxon>Pezizomycotina</taxon>
        <taxon>Dothideomycetes</taxon>
        <taxon>Pleosporomycetidae</taxon>
        <taxon>Pleosporales</taxon>
        <taxon>Dothidotthiaceae</taxon>
        <taxon>Dothidotthia</taxon>
    </lineage>
</organism>
<dbReference type="PANTHER" id="PTHR40619">
    <property type="entry name" value="FUNGAL STAND N-TERMINAL GOODBYE DOMAIN-CONTAINING PROTEIN"/>
    <property type="match status" value="1"/>
</dbReference>
<dbReference type="Proteomes" id="UP000799771">
    <property type="component" value="Unassembled WGS sequence"/>
</dbReference>
<evidence type="ECO:0000313" key="3">
    <source>
        <dbReference type="EMBL" id="KAF2129151.1"/>
    </source>
</evidence>
<evidence type="ECO:0000256" key="1">
    <source>
        <dbReference type="ARBA" id="ARBA00022737"/>
    </source>
</evidence>
<evidence type="ECO:0000313" key="4">
    <source>
        <dbReference type="Proteomes" id="UP000799771"/>
    </source>
</evidence>
<keyword evidence="1" id="KW-0677">Repeat</keyword>
<sequence length="637" mass="71046">MSGRIPSNSTPPSFKLWSPAVDFIENRMWQYHPAFNTQGFSYSPSQGQFVAVAPVPTSRASSSLALPNVSTPPQPRPSPQSINDMEFWSEVFPRAMKQLKATSASGQGSSRDWGIRHLSNWPDVQAKLEMARRDYDFDHDQQHVGKFRKKVRGALDKSAVPLQQAVKLIPSGDVASPITKVADLLLDAYRQAAEVRNDVAIGFDDLPAFFASADLYFKIYPGDQNILKASIDFVLATLQAIEEAVKFYTSKQAKRAGLAILTGPQYQEKLSKSLVEMKSSADKLVSQARDSFQHRVIADGMQNRQLHAATRQQNGATHQALMAIYQQGQAGATELAWMRNMLNAVLGLLEDKTNNWLPCSPIPSRPTTPMPQEALPWTPQDLWAQLQIPNIDETDLQKALNSAADVLFADRSRAEQMIETHHFRNWITSAGSARLLVHGDFDPTNRTSPFTILCATIVKGLRMSPGVVSLVFFCGYHLRRDEHRGGASMIRSLIAQLLRQFPSPAIEPDSNLSTNDIAQGHISCLCKLFTHLIRKLPPKTTVFCFIDGINEYEREAYLHGMDEVIVSLSNLVDDDSRARLKLLLTSPQPTVEVRRAFDDETLLHMHQLPLIEEEMSYARLQERLAPGVETGAETDSD</sequence>
<gene>
    <name evidence="3" type="ORF">P153DRAFT_317808</name>
</gene>
<protein>
    <recommendedName>
        <fullName evidence="2">Nephrocystin 3-like N-terminal domain-containing protein</fullName>
    </recommendedName>
</protein>
<dbReference type="InterPro" id="IPR056884">
    <property type="entry name" value="NPHP3-like_N"/>
</dbReference>
<evidence type="ECO:0000259" key="2">
    <source>
        <dbReference type="Pfam" id="PF24883"/>
    </source>
</evidence>
<dbReference type="EMBL" id="ML977507">
    <property type="protein sequence ID" value="KAF2129151.1"/>
    <property type="molecule type" value="Genomic_DNA"/>
</dbReference>